<dbReference type="AlphaFoldDB" id="A0A0C1N698"/>
<gene>
    <name evidence="1" type="ORF">DA73_0216350</name>
</gene>
<evidence type="ECO:0000313" key="1">
    <source>
        <dbReference type="EMBL" id="KIE10187.1"/>
    </source>
</evidence>
<reference evidence="1" key="1">
    <citation type="journal article" date="2015" name="Genome Announc.">
        <title>Draft Genome Sequence of Tolypothrix boutellei Strain VB521301.</title>
        <authorList>
            <person name="Chandrababunaidu M.M."/>
            <person name="Singh D."/>
            <person name="Sen D."/>
            <person name="Bhan S."/>
            <person name="Das S."/>
            <person name="Gupta A."/>
            <person name="Adhikary S.P."/>
            <person name="Tripathy S."/>
        </authorList>
    </citation>
    <scope>NUCLEOTIDE SEQUENCE</scope>
    <source>
        <strain evidence="1">VB521301</strain>
    </source>
</reference>
<organism evidence="1">
    <name type="scientific">Tolypothrix bouteillei VB521301</name>
    <dbReference type="NCBI Taxonomy" id="1479485"/>
    <lineage>
        <taxon>Bacteria</taxon>
        <taxon>Bacillati</taxon>
        <taxon>Cyanobacteriota</taxon>
        <taxon>Cyanophyceae</taxon>
        <taxon>Nostocales</taxon>
        <taxon>Tolypothrichaceae</taxon>
        <taxon>Tolypothrix</taxon>
    </lineage>
</organism>
<sequence>MSLIIFIAVGLAVVFYKNVKIGASIYYSQPLLLNEQVLVTSLQANTNVTSQTVFSMTAITTIICVSSII</sequence>
<dbReference type="STRING" id="1479485.DA73_0216350"/>
<proteinExistence type="predicted"/>
<name>A0A0C1N698_9CYAN</name>
<accession>A0A0C1N698</accession>
<protein>
    <submittedName>
        <fullName evidence="1">Uncharacterized protein</fullName>
    </submittedName>
</protein>
<dbReference type="EMBL" id="JHEG02000048">
    <property type="protein sequence ID" value="KIE10187.1"/>
    <property type="molecule type" value="Genomic_DNA"/>
</dbReference>
<comment type="caution">
    <text evidence="1">The sequence shown here is derived from an EMBL/GenBank/DDBJ whole genome shotgun (WGS) entry which is preliminary data.</text>
</comment>